<keyword evidence="2" id="KW-1185">Reference proteome</keyword>
<accession>A0A392NFL5</accession>
<comment type="caution">
    <text evidence="1">The sequence shown here is derived from an EMBL/GenBank/DDBJ whole genome shotgun (WGS) entry which is preliminary data.</text>
</comment>
<evidence type="ECO:0000313" key="1">
    <source>
        <dbReference type="EMBL" id="MCH98542.1"/>
    </source>
</evidence>
<organism evidence="1 2">
    <name type="scientific">Trifolium medium</name>
    <dbReference type="NCBI Taxonomy" id="97028"/>
    <lineage>
        <taxon>Eukaryota</taxon>
        <taxon>Viridiplantae</taxon>
        <taxon>Streptophyta</taxon>
        <taxon>Embryophyta</taxon>
        <taxon>Tracheophyta</taxon>
        <taxon>Spermatophyta</taxon>
        <taxon>Magnoliopsida</taxon>
        <taxon>eudicotyledons</taxon>
        <taxon>Gunneridae</taxon>
        <taxon>Pentapetalae</taxon>
        <taxon>rosids</taxon>
        <taxon>fabids</taxon>
        <taxon>Fabales</taxon>
        <taxon>Fabaceae</taxon>
        <taxon>Papilionoideae</taxon>
        <taxon>50 kb inversion clade</taxon>
        <taxon>NPAAA clade</taxon>
        <taxon>Hologalegina</taxon>
        <taxon>IRL clade</taxon>
        <taxon>Trifolieae</taxon>
        <taxon>Trifolium</taxon>
    </lineage>
</organism>
<dbReference type="AlphaFoldDB" id="A0A392NFL5"/>
<proteinExistence type="predicted"/>
<protein>
    <submittedName>
        <fullName evidence="1">Separase-like</fullName>
    </submittedName>
</protein>
<sequence>MYKRKEFSIGKRMTLLWESRRLSHPLCVSPVDIDSINKLGDDSSKVQDIVSYISYLEEKKSASIGFQQNFLFLFPNSYGSSDGQDDNSFPREITVDEVCKAARELISTVQSDSISTFLGGYLYLDLCERLVANGKLVEIWY</sequence>
<reference evidence="1 2" key="1">
    <citation type="journal article" date="2018" name="Front. Plant Sci.">
        <title>Red Clover (Trifolium pratense) and Zigzag Clover (T. medium) - A Picture of Genomic Similarities and Differences.</title>
        <authorList>
            <person name="Dluhosova J."/>
            <person name="Istvanek J."/>
            <person name="Nedelnik J."/>
            <person name="Repkova J."/>
        </authorList>
    </citation>
    <scope>NUCLEOTIDE SEQUENCE [LARGE SCALE GENOMIC DNA]</scope>
    <source>
        <strain evidence="2">cv. 10/8</strain>
        <tissue evidence="1">Leaf</tissue>
    </source>
</reference>
<name>A0A392NFL5_9FABA</name>
<dbReference type="EMBL" id="LXQA010037898">
    <property type="protein sequence ID" value="MCH98542.1"/>
    <property type="molecule type" value="Genomic_DNA"/>
</dbReference>
<evidence type="ECO:0000313" key="2">
    <source>
        <dbReference type="Proteomes" id="UP000265520"/>
    </source>
</evidence>
<dbReference type="Proteomes" id="UP000265520">
    <property type="component" value="Unassembled WGS sequence"/>
</dbReference>